<dbReference type="RefSeq" id="WP_150967952.1">
    <property type="nucleotide sequence ID" value="NZ_VZDO01000001.1"/>
</dbReference>
<evidence type="ECO:0000256" key="1">
    <source>
        <dbReference type="SAM" id="MobiDB-lite"/>
    </source>
</evidence>
<protein>
    <submittedName>
        <fullName evidence="2">Uncharacterized protein</fullName>
    </submittedName>
</protein>
<dbReference type="AlphaFoldDB" id="A0A7V7PTR0"/>
<organism evidence="2 3">
    <name type="scientific">Plantimonas leprariae</name>
    <dbReference type="NCBI Taxonomy" id="2615207"/>
    <lineage>
        <taxon>Bacteria</taxon>
        <taxon>Pseudomonadati</taxon>
        <taxon>Pseudomonadota</taxon>
        <taxon>Alphaproteobacteria</taxon>
        <taxon>Hyphomicrobiales</taxon>
        <taxon>Aurantimonadaceae</taxon>
        <taxon>Plantimonas</taxon>
    </lineage>
</organism>
<evidence type="ECO:0000313" key="2">
    <source>
        <dbReference type="EMBL" id="KAB0682979.1"/>
    </source>
</evidence>
<dbReference type="Proteomes" id="UP000432089">
    <property type="component" value="Unassembled WGS sequence"/>
</dbReference>
<evidence type="ECO:0000313" key="3">
    <source>
        <dbReference type="Proteomes" id="UP000432089"/>
    </source>
</evidence>
<name>A0A7V7PTR0_9HYPH</name>
<gene>
    <name evidence="2" type="ORF">F6X38_02570</name>
</gene>
<dbReference type="EMBL" id="VZDO01000001">
    <property type="protein sequence ID" value="KAB0682979.1"/>
    <property type="molecule type" value="Genomic_DNA"/>
</dbReference>
<keyword evidence="3" id="KW-1185">Reference proteome</keyword>
<comment type="caution">
    <text evidence="2">The sequence shown here is derived from an EMBL/GenBank/DDBJ whole genome shotgun (WGS) entry which is preliminary data.</text>
</comment>
<feature type="region of interest" description="Disordered" evidence="1">
    <location>
        <begin position="87"/>
        <end position="110"/>
    </location>
</feature>
<accession>A0A7V7PTR0</accession>
<reference evidence="2 3" key="1">
    <citation type="submission" date="2019-09" db="EMBL/GenBank/DDBJ databases">
        <title>YIM 132180 draft genome.</title>
        <authorList>
            <person name="Zhang K."/>
        </authorList>
    </citation>
    <scope>NUCLEOTIDE SEQUENCE [LARGE SCALE GENOMIC DNA]</scope>
    <source>
        <strain evidence="2 3">YIM 132180</strain>
    </source>
</reference>
<sequence>MYRADFNEARSPVPLEILALLLRSDEAKVAETVLALPEAQRAALALYCFGRCHMRSLGLEVGRHCSERSLESVGGSAGLILSRQAQSAEPFDVGSSQPQKRRISLARFAA</sequence>
<proteinExistence type="predicted"/>